<keyword evidence="10" id="KW-1185">Reference proteome</keyword>
<dbReference type="InterPro" id="IPR011629">
    <property type="entry name" value="CobW-like_C"/>
</dbReference>
<protein>
    <submittedName>
        <fullName evidence="9">Cobalamin biosynthesis protein CobW</fullName>
    </submittedName>
</protein>
<dbReference type="GO" id="GO:0000166">
    <property type="term" value="F:nucleotide binding"/>
    <property type="evidence" value="ECO:0007669"/>
    <property type="project" value="UniProtKB-KW"/>
</dbReference>
<dbReference type="InterPro" id="IPR051316">
    <property type="entry name" value="Zinc-reg_GTPase_activator"/>
</dbReference>
<keyword evidence="2" id="KW-0378">Hydrolase</keyword>
<dbReference type="InterPro" id="IPR036627">
    <property type="entry name" value="CobW-likC_sf"/>
</dbReference>
<dbReference type="AlphaFoldDB" id="A0A8D5G8H2"/>
<dbReference type="InterPro" id="IPR003495">
    <property type="entry name" value="CobW/HypB/UreG_nucleotide-bd"/>
</dbReference>
<feature type="domain" description="CobW C-terminal" evidence="8">
    <location>
        <begin position="240"/>
        <end position="331"/>
    </location>
</feature>
<evidence type="ECO:0000259" key="7">
    <source>
        <dbReference type="Pfam" id="PF02492"/>
    </source>
</evidence>
<proteinExistence type="inferred from homology"/>
<dbReference type="RefSeq" id="WP_221763212.1">
    <property type="nucleotide sequence ID" value="NZ_AP024110.1"/>
</dbReference>
<dbReference type="EMBL" id="AP024110">
    <property type="protein sequence ID" value="BCM25087.1"/>
    <property type="molecule type" value="Genomic_DNA"/>
</dbReference>
<name>A0A8D5G8H2_9PROT</name>
<dbReference type="Gene3D" id="3.40.50.300">
    <property type="entry name" value="P-loop containing nucleotide triphosphate hydrolases"/>
    <property type="match status" value="1"/>
</dbReference>
<evidence type="ECO:0000256" key="5">
    <source>
        <dbReference type="ARBA" id="ARBA00045658"/>
    </source>
</evidence>
<keyword evidence="3" id="KW-0143">Chaperone</keyword>
<reference evidence="9" key="1">
    <citation type="journal article" date="2021" name="Arch. Microbiol.">
        <title>Methyloradius palustris gen. nov., sp. nov., a methanol-oxidizing bacterium isolated from snow.</title>
        <authorList>
            <person name="Miyadera T."/>
            <person name="Kojima H."/>
            <person name="Fukui M."/>
        </authorList>
    </citation>
    <scope>NUCLEOTIDE SEQUENCE</scope>
    <source>
        <strain evidence="9">Zm11</strain>
    </source>
</reference>
<evidence type="ECO:0000313" key="9">
    <source>
        <dbReference type="EMBL" id="BCM25087.1"/>
    </source>
</evidence>
<dbReference type="KEGG" id="mpau:ZMTM_13460"/>
<evidence type="ECO:0000256" key="4">
    <source>
        <dbReference type="ARBA" id="ARBA00034320"/>
    </source>
</evidence>
<keyword evidence="1" id="KW-0547">Nucleotide-binding</keyword>
<dbReference type="Gene3D" id="3.30.1220.10">
    <property type="entry name" value="CobW-like, C-terminal domain"/>
    <property type="match status" value="1"/>
</dbReference>
<comment type="catalytic activity">
    <reaction evidence="6">
        <text>GTP + H2O = GDP + phosphate + H(+)</text>
        <dbReference type="Rhea" id="RHEA:19669"/>
        <dbReference type="ChEBI" id="CHEBI:15377"/>
        <dbReference type="ChEBI" id="CHEBI:15378"/>
        <dbReference type="ChEBI" id="CHEBI:37565"/>
        <dbReference type="ChEBI" id="CHEBI:43474"/>
        <dbReference type="ChEBI" id="CHEBI:58189"/>
    </reaction>
    <physiologicalReaction direction="left-to-right" evidence="6">
        <dbReference type="Rhea" id="RHEA:19670"/>
    </physiologicalReaction>
</comment>
<evidence type="ECO:0000256" key="3">
    <source>
        <dbReference type="ARBA" id="ARBA00023186"/>
    </source>
</evidence>
<evidence type="ECO:0000256" key="2">
    <source>
        <dbReference type="ARBA" id="ARBA00022801"/>
    </source>
</evidence>
<dbReference type="PANTHER" id="PTHR13748">
    <property type="entry name" value="COBW-RELATED"/>
    <property type="match status" value="1"/>
</dbReference>
<organism evidence="9 10">
    <name type="scientific">Methyloradius palustris</name>
    <dbReference type="NCBI Taxonomy" id="2778876"/>
    <lineage>
        <taxon>Bacteria</taxon>
        <taxon>Pseudomonadati</taxon>
        <taxon>Pseudomonadota</taxon>
        <taxon>Betaproteobacteria</taxon>
        <taxon>Nitrosomonadales</taxon>
        <taxon>Methylophilaceae</taxon>
        <taxon>Methyloradius</taxon>
    </lineage>
</organism>
<dbReference type="PANTHER" id="PTHR13748:SF62">
    <property type="entry name" value="COBW DOMAIN-CONTAINING PROTEIN"/>
    <property type="match status" value="1"/>
</dbReference>
<evidence type="ECO:0000259" key="8">
    <source>
        <dbReference type="Pfam" id="PF07683"/>
    </source>
</evidence>
<evidence type="ECO:0000256" key="1">
    <source>
        <dbReference type="ARBA" id="ARBA00022741"/>
    </source>
</evidence>
<dbReference type="SUPFAM" id="SSF52540">
    <property type="entry name" value="P-loop containing nucleoside triphosphate hydrolases"/>
    <property type="match status" value="1"/>
</dbReference>
<sequence>MQPIPNPLIPISIITGATDSGKTLILNQLLKETNLSDTLVIYSESDLSNIHHPLVVFSLEESQISETTFCKCCNLRSDLQKTLRDVIWRFAREGKRIFNRVIIETKGLADPAAIIHTLITDDFIQAHYQLDSIVTVINPANGMKMLDQHPELIKQVAFANSIAISHSESGNTNHLGDLLNRLNGINPAASIIQLMQPADIQNLNIFCQNAQNRENQLVKTLNWLESLSKPLIADKQGDGIQAFVFFIEKPVDKSLLNDWLDLLLNIKGADIWQLSGVVNFVGEAVPTIINATQHIMQPHQTYSAWPTEDHQTKIGFITKGIGADVIEQTYQAMANTRNPD</sequence>
<comment type="similarity">
    <text evidence="4">Belongs to the SIMIBI class G3E GTPase family. ZNG1 subfamily.</text>
</comment>
<dbReference type="Pfam" id="PF07683">
    <property type="entry name" value="CobW_C"/>
    <property type="match status" value="1"/>
</dbReference>
<dbReference type="Pfam" id="PF02492">
    <property type="entry name" value="cobW"/>
    <property type="match status" value="1"/>
</dbReference>
<dbReference type="Proteomes" id="UP000826722">
    <property type="component" value="Chromosome"/>
</dbReference>
<dbReference type="InterPro" id="IPR027417">
    <property type="entry name" value="P-loop_NTPase"/>
</dbReference>
<feature type="domain" description="CobW/HypB/UreG nucleotide-binding" evidence="7">
    <location>
        <begin position="10"/>
        <end position="192"/>
    </location>
</feature>
<evidence type="ECO:0000313" key="10">
    <source>
        <dbReference type="Proteomes" id="UP000826722"/>
    </source>
</evidence>
<gene>
    <name evidence="9" type="ORF">ZMTM_13460</name>
</gene>
<comment type="function">
    <text evidence="5">Zinc chaperone that directly transfers zinc cofactor to target proteins, thereby activating them. Zinc is transferred from the CXCC motif in the GTPase domain to the zinc binding site in target proteins in a process requiring GTP hydrolysis.</text>
</comment>
<evidence type="ECO:0000256" key="6">
    <source>
        <dbReference type="ARBA" id="ARBA00049117"/>
    </source>
</evidence>
<accession>A0A8D5G8H2</accession>
<dbReference type="SUPFAM" id="SSF90002">
    <property type="entry name" value="Hypothetical protein YjiA, C-terminal domain"/>
    <property type="match status" value="1"/>
</dbReference>
<dbReference type="GO" id="GO:0005737">
    <property type="term" value="C:cytoplasm"/>
    <property type="evidence" value="ECO:0007669"/>
    <property type="project" value="TreeGrafter"/>
</dbReference>
<dbReference type="GO" id="GO:0016787">
    <property type="term" value="F:hydrolase activity"/>
    <property type="evidence" value="ECO:0007669"/>
    <property type="project" value="UniProtKB-KW"/>
</dbReference>